<dbReference type="NCBIfam" id="TIGR00756">
    <property type="entry name" value="PPR"/>
    <property type="match status" value="1"/>
</dbReference>
<dbReference type="InterPro" id="IPR011990">
    <property type="entry name" value="TPR-like_helical_dom_sf"/>
</dbReference>
<dbReference type="STRING" id="329046.A0A1Y2CK73"/>
<gene>
    <name evidence="3" type="ORF">BCR33DRAFT_715112</name>
</gene>
<evidence type="ECO:0008006" key="5">
    <source>
        <dbReference type="Google" id="ProtNLM"/>
    </source>
</evidence>
<dbReference type="PANTHER" id="PTHR46128">
    <property type="entry name" value="MITOCHONDRIAL GROUP I INTRON SPLICING FACTOR CCM1"/>
    <property type="match status" value="1"/>
</dbReference>
<comment type="caution">
    <text evidence="3">The sequence shown here is derived from an EMBL/GenBank/DDBJ whole genome shotgun (WGS) entry which is preliminary data.</text>
</comment>
<feature type="non-terminal residue" evidence="3">
    <location>
        <position position="724"/>
    </location>
</feature>
<proteinExistence type="inferred from homology"/>
<evidence type="ECO:0000256" key="1">
    <source>
        <dbReference type="ARBA" id="ARBA00007626"/>
    </source>
</evidence>
<dbReference type="PANTHER" id="PTHR46128:SF329">
    <property type="entry name" value="MITOCHONDRIAL GROUP I INTRON SPLICING FACTOR DMR1"/>
    <property type="match status" value="1"/>
</dbReference>
<dbReference type="PROSITE" id="PS51375">
    <property type="entry name" value="PPR"/>
    <property type="match status" value="1"/>
</dbReference>
<feature type="repeat" description="PPR" evidence="2">
    <location>
        <begin position="390"/>
        <end position="424"/>
    </location>
</feature>
<name>A0A1Y2CK73_9FUNG</name>
<dbReference type="InterPro" id="IPR050872">
    <property type="entry name" value="PPR_P_subfamily"/>
</dbReference>
<dbReference type="InterPro" id="IPR002885">
    <property type="entry name" value="PPR_rpt"/>
</dbReference>
<evidence type="ECO:0000313" key="3">
    <source>
        <dbReference type="EMBL" id="ORY47390.1"/>
    </source>
</evidence>
<accession>A0A1Y2CK73</accession>
<keyword evidence="4" id="KW-1185">Reference proteome</keyword>
<protein>
    <recommendedName>
        <fullName evidence="5">Pentacotripeptide-repeat region of PRORP domain-containing protein</fullName>
    </recommendedName>
</protein>
<sequence length="724" mass="83104">MFLKEREQGVQHSTQSLHTLLQIAAGHIPTPKTDFSAFQTQCTDSCKSWDALINQLGGFTDPVSSKPSFTTKESSLLISNSSFLISLDLSIALTLRDEIEARERILSPTDVSSLMTVLSRKGRAQKVVALFNLQKSMLAVSRESYWMVMQAFQISTNRMGKSLVWYHRMLQDESIPRPGIRIFRLLLKGYLFTGDRDLDLAVSCLLEYERLNNVPADMTMYSTLLQQLNLDSRSNDVKWLFHRMLAWKLEPSLKAWNQYILSFKKDGSFNEESLFQNMAAQGLDPDVGTYYSLMEVYASVNDLASAGRCCEKALGKGFILSTRMWHILLLSHLQSNDINGFDRNYNISLSEMNSDQYFQSLYMRRLMATGEVHSAMNTAKSMLSTGIYPRRFTYDILMKSLICHGRHDYAIKLFEQMQQAEVIGIHNTYHMVLMTQLRNLDFYENPKEEMVRMIEDTFADMKSMKVVPSTDTYNSILSTLVSLQNSSLVFHFLKHFEFHPNIITYTLLLKFISPSVLHSDLKRLAASAFHDHHPEDPLLENPAAFDRIFFTVLFSVLSSSKNASATQQDQYNQFSRFFELLVSHNHLSPDVFCFNSLMAGHLRLQNNSEVIRLYTLMVRDYRVRPSLRTFTSLIAAVGSSKMQTMMIPIILPTNEIIEIEATALNIYQSLERCGIQPDIALFRILAKIVCMKRDVGEAKWLVDEMRRLDIDEDSFAFKRVARLL</sequence>
<dbReference type="Pfam" id="PF01535">
    <property type="entry name" value="PPR"/>
    <property type="match status" value="1"/>
</dbReference>
<dbReference type="Proteomes" id="UP000193642">
    <property type="component" value="Unassembled WGS sequence"/>
</dbReference>
<dbReference type="AlphaFoldDB" id="A0A1Y2CK73"/>
<reference evidence="3 4" key="1">
    <citation type="submission" date="2016-07" db="EMBL/GenBank/DDBJ databases">
        <title>Pervasive Adenine N6-methylation of Active Genes in Fungi.</title>
        <authorList>
            <consortium name="DOE Joint Genome Institute"/>
            <person name="Mondo S.J."/>
            <person name="Dannebaum R.O."/>
            <person name="Kuo R.C."/>
            <person name="Labutti K."/>
            <person name="Haridas S."/>
            <person name="Kuo A."/>
            <person name="Salamov A."/>
            <person name="Ahrendt S.R."/>
            <person name="Lipzen A."/>
            <person name="Sullivan W."/>
            <person name="Andreopoulos W.B."/>
            <person name="Clum A."/>
            <person name="Lindquist E."/>
            <person name="Daum C."/>
            <person name="Ramamoorthy G.K."/>
            <person name="Gryganskyi A."/>
            <person name="Culley D."/>
            <person name="Magnuson J.K."/>
            <person name="James T.Y."/>
            <person name="O'Malley M.A."/>
            <person name="Stajich J.E."/>
            <person name="Spatafora J.W."/>
            <person name="Visel A."/>
            <person name="Grigoriev I.V."/>
        </authorList>
    </citation>
    <scope>NUCLEOTIDE SEQUENCE [LARGE SCALE GENOMIC DNA]</scope>
    <source>
        <strain evidence="3 4">JEL800</strain>
    </source>
</reference>
<dbReference type="Pfam" id="PF13812">
    <property type="entry name" value="PPR_3"/>
    <property type="match status" value="2"/>
</dbReference>
<comment type="similarity">
    <text evidence="1">Belongs to the PPR family. P subfamily.</text>
</comment>
<evidence type="ECO:0000313" key="4">
    <source>
        <dbReference type="Proteomes" id="UP000193642"/>
    </source>
</evidence>
<organism evidence="3 4">
    <name type="scientific">Rhizoclosmatium globosum</name>
    <dbReference type="NCBI Taxonomy" id="329046"/>
    <lineage>
        <taxon>Eukaryota</taxon>
        <taxon>Fungi</taxon>
        <taxon>Fungi incertae sedis</taxon>
        <taxon>Chytridiomycota</taxon>
        <taxon>Chytridiomycota incertae sedis</taxon>
        <taxon>Chytridiomycetes</taxon>
        <taxon>Chytridiales</taxon>
        <taxon>Chytriomycetaceae</taxon>
        <taxon>Rhizoclosmatium</taxon>
    </lineage>
</organism>
<dbReference type="EMBL" id="MCGO01000014">
    <property type="protein sequence ID" value="ORY47390.1"/>
    <property type="molecule type" value="Genomic_DNA"/>
</dbReference>
<dbReference type="OrthoDB" id="185373at2759"/>
<dbReference type="Gene3D" id="1.25.40.10">
    <property type="entry name" value="Tetratricopeptide repeat domain"/>
    <property type="match status" value="4"/>
</dbReference>
<evidence type="ECO:0000256" key="2">
    <source>
        <dbReference type="PROSITE-ProRule" id="PRU00708"/>
    </source>
</evidence>